<dbReference type="EMBL" id="JADPIE010000004">
    <property type="protein sequence ID" value="MBF8437232.1"/>
    <property type="molecule type" value="Genomic_DNA"/>
</dbReference>
<dbReference type="SMART" id="SM01043">
    <property type="entry name" value="BTAD"/>
    <property type="match status" value="1"/>
</dbReference>
<dbReference type="Gene3D" id="1.10.10.10">
    <property type="entry name" value="Winged helix-like DNA-binding domain superfamily/Winged helix DNA-binding domain"/>
    <property type="match status" value="1"/>
</dbReference>
<sequence length="1069" mass="125310">MSNTILKTRFIPPYLQRETWIKSNLKREFDRISLFPLTVIKAGPGYGKSTMLADYFRTFHLEDNYAWYSIDEFDRDPSIFIQNFISAINYVDQEVGKTALNFLDNNLEQQFNLKSSLEILINEILDSVDQEFYYILDDIHLLESNDQIINLLNYFIKHMPPNIHLVLSGRTGIKLPDFINWQLKNQVHIINSEEFSLEKPEIDKFLQNQYDLDLQKNEINQIYKRSEGWIIAIDLIGRSLKTGQSIKKIIDLDTPSSKLLFQYLTKEVLEDLKKEKLDFLYKTSVLQVLDLDIINQMISGNYRQSFLKELEENSIFISKYGSKQYRYHSLFQDFLQEEAKKEYDLKDLHEKAAEITETKGLIGHAIFHSLNAKKYDKSAELILESADKLLEKGRIKTLQQSLDALPDKYLNQNPELYLYQGDIYRLKSDFNGALNSYHEAEKLFNEKGDKRDIIRVLEKLAMIYLDTVQPNEADKYLKAALELKDEDNPWQEANLLYLMAENKINEGNYQKAEEYREMAEKVSATSRNDSNFNARVKLRTGRLNEALAGLERQLETNKDKSNLIPRSHRETVLLLSLINSFLGRKDPALENAMSGKELVDNFPSTFTSAVVQMRLGHAYQLNGERKINKAREAYEKSIELIEEIGVKRGLSEPLMGKALLEAFYGNPGKGEELAENALNITLESGDKWLGSLIYIALGINQYKQDSFKEARKSFQSALDFSYDLYDIYGQIISNYWLAIVYKELGFKEEKLTRTKELIELVEKFDFIDLLKKPTMFTSRDPDIIIPVLLSLKNSDKESAYVRLILAELGYAKLEHHPGYTLKIKALGRLKLFRGYEEITKDEWKREKARELFLLFIVNWQDMLSRDYICDKLWPESDLESAEQSFKVVLNSLKNTLEPERKPRQKPFFINRRNTHYGLNPEAGYFYDVEEFENLLSKGQNAVNTDEEIDYYLEAKDLYRGDFLEKEDYYLFAVDERERLKNLYLNTMDKVISYYYKNEKYEECISYCNEALQIDLAWEKAYYYLMRSYLKLNRRSMAIKTYKRCERVLADELSVKPGENIQQIYNELIK</sequence>
<dbReference type="SUPFAM" id="SSF46894">
    <property type="entry name" value="C-terminal effector domain of the bipartite response regulators"/>
    <property type="match status" value="1"/>
</dbReference>
<dbReference type="RefSeq" id="WP_270454194.1">
    <property type="nucleotide sequence ID" value="NZ_JADPIE010000004.1"/>
</dbReference>
<dbReference type="InterPro" id="IPR027417">
    <property type="entry name" value="P-loop_NTPase"/>
</dbReference>
<dbReference type="Proteomes" id="UP000621436">
    <property type="component" value="Unassembled WGS sequence"/>
</dbReference>
<dbReference type="PANTHER" id="PTHR35807:SF2">
    <property type="entry name" value="TRANSCRIPTIONAL ACTIVATOR DOMAIN"/>
    <property type="match status" value="1"/>
</dbReference>
<feature type="domain" description="Bacterial transcriptional activator" evidence="1">
    <location>
        <begin position="926"/>
        <end position="1068"/>
    </location>
</feature>
<dbReference type="AlphaFoldDB" id="A0A931FAQ9"/>
<dbReference type="InterPro" id="IPR011990">
    <property type="entry name" value="TPR-like_helical_dom_sf"/>
</dbReference>
<dbReference type="Gene3D" id="1.25.40.10">
    <property type="entry name" value="Tetratricopeptide repeat domain"/>
    <property type="match status" value="3"/>
</dbReference>
<dbReference type="SUPFAM" id="SSF52540">
    <property type="entry name" value="P-loop containing nucleoside triphosphate hydrolases"/>
    <property type="match status" value="1"/>
</dbReference>
<dbReference type="SUPFAM" id="SSF48452">
    <property type="entry name" value="TPR-like"/>
    <property type="match status" value="3"/>
</dbReference>
<dbReference type="GO" id="GO:0006355">
    <property type="term" value="P:regulation of DNA-templated transcription"/>
    <property type="evidence" value="ECO:0007669"/>
    <property type="project" value="InterPro"/>
</dbReference>
<protein>
    <recommendedName>
        <fullName evidence="1">Bacterial transcriptional activator domain-containing protein</fullName>
    </recommendedName>
</protein>
<name>A0A931FAQ9_9FIRM</name>
<dbReference type="InterPro" id="IPR051677">
    <property type="entry name" value="AfsR-DnrI-RedD_regulator"/>
</dbReference>
<dbReference type="PANTHER" id="PTHR35807">
    <property type="entry name" value="TRANSCRIPTIONAL REGULATOR REDD-RELATED"/>
    <property type="match status" value="1"/>
</dbReference>
<evidence type="ECO:0000259" key="1">
    <source>
        <dbReference type="SMART" id="SM01043"/>
    </source>
</evidence>
<accession>A0A931FAQ9</accession>
<evidence type="ECO:0000313" key="2">
    <source>
        <dbReference type="EMBL" id="MBF8437232.1"/>
    </source>
</evidence>
<dbReference type="InterPro" id="IPR036388">
    <property type="entry name" value="WH-like_DNA-bd_sf"/>
</dbReference>
<dbReference type="InterPro" id="IPR059106">
    <property type="entry name" value="WHD_MalT"/>
</dbReference>
<dbReference type="InterPro" id="IPR005158">
    <property type="entry name" value="BTAD"/>
</dbReference>
<organism evidence="2 3">
    <name type="scientific">Halonatronomonas betaini</name>
    <dbReference type="NCBI Taxonomy" id="2778430"/>
    <lineage>
        <taxon>Bacteria</taxon>
        <taxon>Bacillati</taxon>
        <taxon>Bacillota</taxon>
        <taxon>Clostridia</taxon>
        <taxon>Halanaerobiales</taxon>
        <taxon>Halarsenatibacteraceae</taxon>
        <taxon>Halonatronomonas</taxon>
    </lineage>
</organism>
<gene>
    <name evidence="2" type="ORF">I0Q91_09095</name>
</gene>
<dbReference type="Pfam" id="PF25873">
    <property type="entry name" value="WHD_MalT"/>
    <property type="match status" value="1"/>
</dbReference>
<proteinExistence type="predicted"/>
<comment type="caution">
    <text evidence="2">The sequence shown here is derived from an EMBL/GenBank/DDBJ whole genome shotgun (WGS) entry which is preliminary data.</text>
</comment>
<keyword evidence="3" id="KW-1185">Reference proteome</keyword>
<dbReference type="InterPro" id="IPR016032">
    <property type="entry name" value="Sig_transdc_resp-reg_C-effctor"/>
</dbReference>
<dbReference type="InterPro" id="IPR019734">
    <property type="entry name" value="TPR_rpt"/>
</dbReference>
<evidence type="ECO:0000313" key="3">
    <source>
        <dbReference type="Proteomes" id="UP000621436"/>
    </source>
</evidence>
<dbReference type="GO" id="GO:0003677">
    <property type="term" value="F:DNA binding"/>
    <property type="evidence" value="ECO:0007669"/>
    <property type="project" value="InterPro"/>
</dbReference>
<reference evidence="2" key="1">
    <citation type="submission" date="2020-11" db="EMBL/GenBank/DDBJ databases">
        <title>Halonatronomonas betainensis gen. nov., sp. nov. a novel haloalkaliphilic representative of the family Halanaerobiacae capable of betaine degradation.</title>
        <authorList>
            <person name="Boltyanskaya Y."/>
            <person name="Kevbrin V."/>
            <person name="Detkova E."/>
            <person name="Grouzdev D.S."/>
            <person name="Koziaeva V."/>
            <person name="Zhilina T."/>
        </authorList>
    </citation>
    <scope>NUCLEOTIDE SEQUENCE</scope>
    <source>
        <strain evidence="2">Z-7014</strain>
    </source>
</reference>
<dbReference type="SMART" id="SM00028">
    <property type="entry name" value="TPR"/>
    <property type="match status" value="7"/>
</dbReference>
<dbReference type="Pfam" id="PF03704">
    <property type="entry name" value="BTAD"/>
    <property type="match status" value="1"/>
</dbReference>